<feature type="transmembrane region" description="Helical" evidence="6">
    <location>
        <begin position="63"/>
        <end position="80"/>
    </location>
</feature>
<dbReference type="Gene3D" id="3.30.565.10">
    <property type="entry name" value="Histidine kinase-like ATPase, C-terminal domain"/>
    <property type="match status" value="1"/>
</dbReference>
<keyword evidence="8" id="KW-1185">Reference proteome</keyword>
<keyword evidence="6" id="KW-0472">Membrane</keyword>
<evidence type="ECO:0000313" key="7">
    <source>
        <dbReference type="EMBL" id="EXG82952.1"/>
    </source>
</evidence>
<feature type="transmembrane region" description="Helical" evidence="6">
    <location>
        <begin position="86"/>
        <end position="106"/>
    </location>
</feature>
<dbReference type="AlphaFoldDB" id="A0A011A0D6"/>
<keyword evidence="5" id="KW-0902">Two-component regulatory system</keyword>
<accession>A0A011A0D6</accession>
<dbReference type="OrthoDB" id="5241729at2"/>
<feature type="transmembrane region" description="Helical" evidence="6">
    <location>
        <begin position="32"/>
        <end position="51"/>
    </location>
</feature>
<sequence length="573" mass="60486">MKPRAAPLLVGPLAGLLAFVCGLPYWREHVPAALMTCLGCAGFAAAGGLLAGSADGRRRSGTLLVTGAFCVALAWVVTWNSGIWPLVSFLAQGSAYVLSGAAVLLYPGGRLTGRAERAWVVCAVVVLIGGQVVVGLVSRPEWNGLHPDVVWPNVASQRRVFDLTVEIVIVAQLLLVVWYLVVLVRRARRLSELERSAMLPLLLATGFFGVGAAVLTTGSDAWTELDALLSFYVVVNLLAMAVPLAVLSGALRERWREVDAPHRVVRMTSSTSSVGSVRDALAAALRDPRLRLLFWVPAERSYVDRWGRLVGVPRAAAGRWWAEVRVEEGQPLALVELDEGLRGRAGVVEAVLRAGSPALLTAQLQAVVTAQLELVLAAQARVEERGRAERCRLEADLREGAQRRLVGLVSRLEGLEGLPEPVGSVVVSCRSEVVGAIAELEALARGLHPSVLRAEGLGVALGEVAERLGLVVQLAVEVGRASEAAEATVYFALCEGLTNVAKYAPGARVRIEVTEAGGWVHGVVADDGPGGARVIPGGGLAGIDARVRALHGRTLVESEAGAGTRLRVSLPSA</sequence>
<gene>
    <name evidence="7" type="ORF">CryarDRAFT_4158</name>
</gene>
<dbReference type="InterPro" id="IPR050482">
    <property type="entry name" value="Sensor_HK_TwoCompSys"/>
</dbReference>
<feature type="transmembrane region" description="Helical" evidence="6">
    <location>
        <begin position="196"/>
        <end position="215"/>
    </location>
</feature>
<keyword evidence="4 7" id="KW-0418">Kinase</keyword>
<evidence type="ECO:0000256" key="1">
    <source>
        <dbReference type="ARBA" id="ARBA00000085"/>
    </source>
</evidence>
<comment type="caution">
    <text evidence="7">The sequence shown here is derived from an EMBL/GenBank/DDBJ whole genome shotgun (WGS) entry which is preliminary data.</text>
</comment>
<evidence type="ECO:0000256" key="4">
    <source>
        <dbReference type="ARBA" id="ARBA00022777"/>
    </source>
</evidence>
<name>A0A011A0D6_9ACTN</name>
<dbReference type="EC" id="2.7.13.3" evidence="2"/>
<dbReference type="CDD" id="cd16917">
    <property type="entry name" value="HATPase_UhpB-NarQ-NarX-like"/>
    <property type="match status" value="1"/>
</dbReference>
<dbReference type="HOGENOM" id="CLU_021898_2_0_11"/>
<keyword evidence="6" id="KW-0812">Transmembrane</keyword>
<dbReference type="GO" id="GO:0000160">
    <property type="term" value="P:phosphorelay signal transduction system"/>
    <property type="evidence" value="ECO:0007669"/>
    <property type="project" value="UniProtKB-KW"/>
</dbReference>
<dbReference type="PANTHER" id="PTHR24421">
    <property type="entry name" value="NITRATE/NITRITE SENSOR PROTEIN NARX-RELATED"/>
    <property type="match status" value="1"/>
</dbReference>
<dbReference type="Proteomes" id="UP000021053">
    <property type="component" value="Unassembled WGS sequence"/>
</dbReference>
<feature type="transmembrane region" description="Helical" evidence="6">
    <location>
        <begin position="227"/>
        <end position="247"/>
    </location>
</feature>
<dbReference type="RefSeq" id="WP_035853044.1">
    <property type="nucleotide sequence ID" value="NZ_KK073874.1"/>
</dbReference>
<dbReference type="EMBL" id="JFBT01000001">
    <property type="protein sequence ID" value="EXG82952.1"/>
    <property type="molecule type" value="Genomic_DNA"/>
</dbReference>
<organism evidence="7 8">
    <name type="scientific">Cryptosporangium arvum DSM 44712</name>
    <dbReference type="NCBI Taxonomy" id="927661"/>
    <lineage>
        <taxon>Bacteria</taxon>
        <taxon>Bacillati</taxon>
        <taxon>Actinomycetota</taxon>
        <taxon>Actinomycetes</taxon>
        <taxon>Cryptosporangiales</taxon>
        <taxon>Cryptosporangiaceae</taxon>
        <taxon>Cryptosporangium</taxon>
    </lineage>
</organism>
<proteinExistence type="predicted"/>
<keyword evidence="6" id="KW-1133">Transmembrane helix</keyword>
<feature type="transmembrane region" description="Helical" evidence="6">
    <location>
        <begin position="163"/>
        <end position="184"/>
    </location>
</feature>
<evidence type="ECO:0000256" key="5">
    <source>
        <dbReference type="ARBA" id="ARBA00023012"/>
    </source>
</evidence>
<dbReference type="SUPFAM" id="SSF55874">
    <property type="entry name" value="ATPase domain of HSP90 chaperone/DNA topoisomerase II/histidine kinase"/>
    <property type="match status" value="1"/>
</dbReference>
<evidence type="ECO:0000256" key="6">
    <source>
        <dbReference type="SAM" id="Phobius"/>
    </source>
</evidence>
<feature type="transmembrane region" description="Helical" evidence="6">
    <location>
        <begin position="118"/>
        <end position="137"/>
    </location>
</feature>
<evidence type="ECO:0000256" key="2">
    <source>
        <dbReference type="ARBA" id="ARBA00012438"/>
    </source>
</evidence>
<comment type="catalytic activity">
    <reaction evidence="1">
        <text>ATP + protein L-histidine = ADP + protein N-phospho-L-histidine.</text>
        <dbReference type="EC" id="2.7.13.3"/>
    </reaction>
</comment>
<dbReference type="GO" id="GO:0004673">
    <property type="term" value="F:protein histidine kinase activity"/>
    <property type="evidence" value="ECO:0007669"/>
    <property type="project" value="UniProtKB-EC"/>
</dbReference>
<dbReference type="PANTHER" id="PTHR24421:SF10">
    <property type="entry name" value="NITRATE_NITRITE SENSOR PROTEIN NARQ"/>
    <property type="match status" value="1"/>
</dbReference>
<keyword evidence="3" id="KW-0808">Transferase</keyword>
<evidence type="ECO:0000313" key="8">
    <source>
        <dbReference type="Proteomes" id="UP000021053"/>
    </source>
</evidence>
<reference evidence="7 8" key="1">
    <citation type="submission" date="2013-07" db="EMBL/GenBank/DDBJ databases">
        <authorList>
            <consortium name="DOE Joint Genome Institute"/>
            <person name="Eisen J."/>
            <person name="Huntemann M."/>
            <person name="Han J."/>
            <person name="Chen A."/>
            <person name="Kyrpides N."/>
            <person name="Mavromatis K."/>
            <person name="Markowitz V."/>
            <person name="Palaniappan K."/>
            <person name="Ivanova N."/>
            <person name="Schaumberg A."/>
            <person name="Pati A."/>
            <person name="Liolios K."/>
            <person name="Nordberg H.P."/>
            <person name="Cantor M.N."/>
            <person name="Hua S.X."/>
            <person name="Woyke T."/>
        </authorList>
    </citation>
    <scope>NUCLEOTIDE SEQUENCE [LARGE SCALE GENOMIC DNA]</scope>
    <source>
        <strain evidence="7 8">DSM 44712</strain>
    </source>
</reference>
<dbReference type="InterPro" id="IPR036890">
    <property type="entry name" value="HATPase_C_sf"/>
</dbReference>
<evidence type="ECO:0000256" key="3">
    <source>
        <dbReference type="ARBA" id="ARBA00022679"/>
    </source>
</evidence>
<protein>
    <recommendedName>
        <fullName evidence="2">histidine kinase</fullName>
        <ecNumber evidence="2">2.7.13.3</ecNumber>
    </recommendedName>
</protein>